<keyword evidence="3" id="KW-1185">Reference proteome</keyword>
<evidence type="ECO:0000256" key="1">
    <source>
        <dbReference type="SAM" id="Phobius"/>
    </source>
</evidence>
<keyword evidence="1" id="KW-1133">Transmembrane helix</keyword>
<gene>
    <name evidence="2" type="ORF">ABT56_10320</name>
</gene>
<dbReference type="Proteomes" id="UP000036097">
    <property type="component" value="Unassembled WGS sequence"/>
</dbReference>
<feature type="transmembrane region" description="Helical" evidence="1">
    <location>
        <begin position="58"/>
        <end position="74"/>
    </location>
</feature>
<dbReference type="STRING" id="1195763.ABT56_10320"/>
<feature type="transmembrane region" description="Helical" evidence="1">
    <location>
        <begin position="119"/>
        <end position="137"/>
    </location>
</feature>
<evidence type="ECO:0000313" key="3">
    <source>
        <dbReference type="Proteomes" id="UP000036097"/>
    </source>
</evidence>
<organism evidence="2 3">
    <name type="scientific">Photobacterium aquae</name>
    <dbReference type="NCBI Taxonomy" id="1195763"/>
    <lineage>
        <taxon>Bacteria</taxon>
        <taxon>Pseudomonadati</taxon>
        <taxon>Pseudomonadota</taxon>
        <taxon>Gammaproteobacteria</taxon>
        <taxon>Vibrionales</taxon>
        <taxon>Vibrionaceae</taxon>
        <taxon>Photobacterium</taxon>
    </lineage>
</organism>
<keyword evidence="1" id="KW-0812">Transmembrane</keyword>
<protein>
    <submittedName>
        <fullName evidence="2">Membrane protein</fullName>
    </submittedName>
</protein>
<accession>A0A0J1H2C3</accession>
<sequence length="153" mass="17583">MLYPIEAYDKNGLLKPSPLLWLVMLFSAKGWVVFVMAGASRQQGAKILELLYPIPENLYLAMAIGLPSLLLMWLAGLRHKNNKFINIIWQQGKWILLAAYITDCALQMHQLLLTHGEFSWTRAVSMLLTLWLGSYLLRSSRVRHTFADKPIER</sequence>
<name>A0A0J1H2C3_9GAMM</name>
<keyword evidence="1" id="KW-0472">Membrane</keyword>
<evidence type="ECO:0000313" key="2">
    <source>
        <dbReference type="EMBL" id="KLV05911.1"/>
    </source>
</evidence>
<feature type="transmembrane region" description="Helical" evidence="1">
    <location>
        <begin position="19"/>
        <end position="38"/>
    </location>
</feature>
<reference evidence="2 3" key="1">
    <citation type="submission" date="2015-05" db="EMBL/GenBank/DDBJ databases">
        <title>Photobacterium galathea sp. nov.</title>
        <authorList>
            <person name="Machado H."/>
            <person name="Gram L."/>
        </authorList>
    </citation>
    <scope>NUCLEOTIDE SEQUENCE [LARGE SCALE GENOMIC DNA]</scope>
    <source>
        <strain evidence="2 3">CGMCC 1.12159</strain>
    </source>
</reference>
<dbReference type="OrthoDB" id="6314776at2"/>
<comment type="caution">
    <text evidence="2">The sequence shown here is derived from an EMBL/GenBank/DDBJ whole genome shotgun (WGS) entry which is preliminary data.</text>
</comment>
<dbReference type="Pfam" id="PF11143">
    <property type="entry name" value="DUF2919"/>
    <property type="match status" value="1"/>
</dbReference>
<dbReference type="AlphaFoldDB" id="A0A0J1H2C3"/>
<dbReference type="PATRIC" id="fig|1195763.3.peg.2161"/>
<proteinExistence type="predicted"/>
<dbReference type="InterPro" id="IPR021318">
    <property type="entry name" value="DUF2919"/>
</dbReference>
<dbReference type="EMBL" id="LDOT01000012">
    <property type="protein sequence ID" value="KLV05911.1"/>
    <property type="molecule type" value="Genomic_DNA"/>
</dbReference>